<dbReference type="InterPro" id="IPR013509">
    <property type="entry name" value="RNR_lsu_N"/>
</dbReference>
<dbReference type="EC" id="1.17.4.1" evidence="6"/>
<feature type="non-terminal residue" evidence="9">
    <location>
        <position position="213"/>
    </location>
</feature>
<evidence type="ECO:0000259" key="8">
    <source>
        <dbReference type="Pfam" id="PF02867"/>
    </source>
</evidence>
<comment type="function">
    <text evidence="6">Provides the precursors necessary for DNA synthesis. Catalyzes the biosynthesis of deoxyribonucleotides from the corresponding ribonucleotides.</text>
</comment>
<accession>A0A953ICU5</accession>
<organism evidence="9 10">
    <name type="scientific">Symbiobacterium thermophilum</name>
    <dbReference type="NCBI Taxonomy" id="2734"/>
    <lineage>
        <taxon>Bacteria</taxon>
        <taxon>Bacillati</taxon>
        <taxon>Bacillota</taxon>
        <taxon>Clostridia</taxon>
        <taxon>Eubacteriales</taxon>
        <taxon>Symbiobacteriaceae</taxon>
        <taxon>Symbiobacterium</taxon>
    </lineage>
</organism>
<dbReference type="InterPro" id="IPR000788">
    <property type="entry name" value="RNR_lg_C"/>
</dbReference>
<dbReference type="GO" id="GO:0009263">
    <property type="term" value="P:deoxyribonucleotide biosynthetic process"/>
    <property type="evidence" value="ECO:0007669"/>
    <property type="project" value="UniProtKB-KW"/>
</dbReference>
<evidence type="ECO:0000256" key="1">
    <source>
        <dbReference type="ARBA" id="ARBA00001922"/>
    </source>
</evidence>
<dbReference type="Gene3D" id="3.20.70.20">
    <property type="match status" value="1"/>
</dbReference>
<protein>
    <recommendedName>
        <fullName evidence="6">Ribonucleoside-diphosphate reductase</fullName>
        <ecNumber evidence="6">1.17.4.1</ecNumber>
    </recommendedName>
</protein>
<keyword evidence="2" id="KW-0846">Cobalamin</keyword>
<dbReference type="GO" id="GO:0004748">
    <property type="term" value="F:ribonucleoside-diphosphate reductase activity, thioredoxin disulfide as acceptor"/>
    <property type="evidence" value="ECO:0007669"/>
    <property type="project" value="UniProtKB-EC"/>
</dbReference>
<evidence type="ECO:0000313" key="9">
    <source>
        <dbReference type="EMBL" id="MBY6275905.1"/>
    </source>
</evidence>
<evidence type="ECO:0000256" key="4">
    <source>
        <dbReference type="ARBA" id="ARBA00023116"/>
    </source>
</evidence>
<name>A0A953ICU5_SYMTR</name>
<evidence type="ECO:0000256" key="6">
    <source>
        <dbReference type="RuleBase" id="RU003410"/>
    </source>
</evidence>
<dbReference type="PANTHER" id="PTHR43371">
    <property type="entry name" value="VITAMIN B12-DEPENDENT RIBONUCLEOTIDE REDUCTASE"/>
    <property type="match status" value="1"/>
</dbReference>
<evidence type="ECO:0000256" key="5">
    <source>
        <dbReference type="ARBA" id="ARBA00023285"/>
    </source>
</evidence>
<dbReference type="AlphaFoldDB" id="A0A953ICU5"/>
<gene>
    <name evidence="9" type="ORF">CWE10_06720</name>
</gene>
<dbReference type="PANTHER" id="PTHR43371:SF1">
    <property type="entry name" value="RIBONUCLEOSIDE-DIPHOSPHATE REDUCTASE"/>
    <property type="match status" value="1"/>
</dbReference>
<comment type="similarity">
    <text evidence="6">Belongs to the ribonucleoside diphosphate reductase large chain family.</text>
</comment>
<dbReference type="GO" id="GO:0031419">
    <property type="term" value="F:cobalamin binding"/>
    <property type="evidence" value="ECO:0007669"/>
    <property type="project" value="UniProtKB-KW"/>
</dbReference>
<keyword evidence="3 6" id="KW-0560">Oxidoreductase</keyword>
<dbReference type="EMBL" id="PIUK01000046">
    <property type="protein sequence ID" value="MBY6275905.1"/>
    <property type="molecule type" value="Genomic_DNA"/>
</dbReference>
<comment type="caution">
    <text evidence="9">The sequence shown here is derived from an EMBL/GenBank/DDBJ whole genome shotgun (WGS) entry which is preliminary data.</text>
</comment>
<dbReference type="InterPro" id="IPR050862">
    <property type="entry name" value="RdRp_reductase_class-2"/>
</dbReference>
<evidence type="ECO:0000313" key="10">
    <source>
        <dbReference type="Proteomes" id="UP000732377"/>
    </source>
</evidence>
<feature type="domain" description="Ribonucleotide reductase large subunit C-terminal" evidence="8">
    <location>
        <begin position="86"/>
        <end position="211"/>
    </location>
</feature>
<dbReference type="Pfam" id="PF02867">
    <property type="entry name" value="Ribonuc_red_lgC"/>
    <property type="match status" value="1"/>
</dbReference>
<dbReference type="SUPFAM" id="SSF51998">
    <property type="entry name" value="PFL-like glycyl radical enzymes"/>
    <property type="match status" value="1"/>
</dbReference>
<comment type="cofactor">
    <cofactor evidence="1">
        <name>adenosylcob(III)alamin</name>
        <dbReference type="ChEBI" id="CHEBI:18408"/>
    </cofactor>
</comment>
<dbReference type="Pfam" id="PF00317">
    <property type="entry name" value="Ribonuc_red_lgN"/>
    <property type="match status" value="1"/>
</dbReference>
<feature type="domain" description="Ribonucleotide reductase large subunit N-terminal" evidence="7">
    <location>
        <begin position="1"/>
        <end position="83"/>
    </location>
</feature>
<sequence>MELTHIAKTVMEKRYLRMKEDGTRETPDEMLRRVARVIAAVEEKYGASKKEIRAVEERFYQLMDRQDFMPNSPTFTGAGTALGQLSACFVLPVGDSLPEIYETMKQAALIHQTGGGTGFAFSRLRPAGDVVRSSQGVASGPVSFLRVYNASTEAIKQGGTRRGANMGILRVDHPDILQFIESKADITQITNFNISVAITDAFMEALEKGTEYE</sequence>
<dbReference type="GO" id="GO:0005524">
    <property type="term" value="F:ATP binding"/>
    <property type="evidence" value="ECO:0007669"/>
    <property type="project" value="InterPro"/>
</dbReference>
<keyword evidence="5" id="KW-0170">Cobalt</keyword>
<keyword evidence="4 6" id="KW-0215">Deoxyribonucleotide synthesis</keyword>
<evidence type="ECO:0000256" key="2">
    <source>
        <dbReference type="ARBA" id="ARBA00022628"/>
    </source>
</evidence>
<proteinExistence type="inferred from homology"/>
<comment type="catalytic activity">
    <reaction evidence="6">
        <text>a 2'-deoxyribonucleoside 5'-diphosphate + [thioredoxin]-disulfide + H2O = a ribonucleoside 5'-diphosphate + [thioredoxin]-dithiol</text>
        <dbReference type="Rhea" id="RHEA:23252"/>
        <dbReference type="Rhea" id="RHEA-COMP:10698"/>
        <dbReference type="Rhea" id="RHEA-COMP:10700"/>
        <dbReference type="ChEBI" id="CHEBI:15377"/>
        <dbReference type="ChEBI" id="CHEBI:29950"/>
        <dbReference type="ChEBI" id="CHEBI:50058"/>
        <dbReference type="ChEBI" id="CHEBI:57930"/>
        <dbReference type="ChEBI" id="CHEBI:73316"/>
        <dbReference type="EC" id="1.17.4.1"/>
    </reaction>
</comment>
<reference evidence="9" key="1">
    <citation type="submission" date="2017-11" db="EMBL/GenBank/DDBJ databases">
        <title>Three new genomes from thermophilic consortium.</title>
        <authorList>
            <person name="Quaggio R."/>
            <person name="Amgarten D."/>
            <person name="Setubal J.C."/>
        </authorList>
    </citation>
    <scope>NUCLEOTIDE SEQUENCE</scope>
    <source>
        <strain evidence="9">ZCTH01-B2</strain>
    </source>
</reference>
<evidence type="ECO:0000259" key="7">
    <source>
        <dbReference type="Pfam" id="PF00317"/>
    </source>
</evidence>
<evidence type="ECO:0000256" key="3">
    <source>
        <dbReference type="ARBA" id="ARBA00023002"/>
    </source>
</evidence>
<dbReference type="Proteomes" id="UP000732377">
    <property type="component" value="Unassembled WGS sequence"/>
</dbReference>